<sequence>MYTWWGAPENNAPVRVLANSLNNKIFLRTAFTLAEVLITLGIIGIVAAMTLPSLIGNYQKKVTVNKLKKVYTILNQAFRRSQIDNGDYQYWAKGVDMGIDAYYKLYWHPYFQITTVCDNYQKCGYKEERPWLGANNEKLTALFSHKYYRIPFLTSDGILYSFSIASGNANNSFQVVWVDINGPKNPNQYGIDVFLFAPTEGNVIMPYCYNSSESSINKECSKNGTGECCAARIMADGWEIKGDYPWK</sequence>
<dbReference type="Proteomes" id="UP000824139">
    <property type="component" value="Unassembled WGS sequence"/>
</dbReference>
<feature type="domain" description="DUF6613" evidence="2">
    <location>
        <begin position="53"/>
        <end position="98"/>
    </location>
</feature>
<keyword evidence="1" id="KW-1133">Transmembrane helix</keyword>
<proteinExistence type="predicted"/>
<dbReference type="EMBL" id="DVJO01000187">
    <property type="protein sequence ID" value="HIS83676.1"/>
    <property type="molecule type" value="Genomic_DNA"/>
</dbReference>
<dbReference type="Gene3D" id="3.30.700.10">
    <property type="entry name" value="Glycoprotein, Type 4 Pilin"/>
    <property type="match status" value="1"/>
</dbReference>
<gene>
    <name evidence="3" type="ORF">IAD41_08755</name>
</gene>
<evidence type="ECO:0000313" key="4">
    <source>
        <dbReference type="Proteomes" id="UP000824139"/>
    </source>
</evidence>
<dbReference type="SUPFAM" id="SSF54523">
    <property type="entry name" value="Pili subunits"/>
    <property type="match status" value="1"/>
</dbReference>
<accession>A0A9D1K4L5</accession>
<evidence type="ECO:0000256" key="1">
    <source>
        <dbReference type="SAM" id="Phobius"/>
    </source>
</evidence>
<keyword evidence="1" id="KW-0472">Membrane</keyword>
<reference evidence="3" key="2">
    <citation type="journal article" date="2021" name="PeerJ">
        <title>Extensive microbial diversity within the chicken gut microbiome revealed by metagenomics and culture.</title>
        <authorList>
            <person name="Gilroy R."/>
            <person name="Ravi A."/>
            <person name="Getino M."/>
            <person name="Pursley I."/>
            <person name="Horton D.L."/>
            <person name="Alikhan N.F."/>
            <person name="Baker D."/>
            <person name="Gharbi K."/>
            <person name="Hall N."/>
            <person name="Watson M."/>
            <person name="Adriaenssens E.M."/>
            <person name="Foster-Nyarko E."/>
            <person name="Jarju S."/>
            <person name="Secka A."/>
            <person name="Antonio M."/>
            <person name="Oren A."/>
            <person name="Chaudhuri R.R."/>
            <person name="La Ragione R."/>
            <person name="Hildebrand F."/>
            <person name="Pallen M.J."/>
        </authorList>
    </citation>
    <scope>NUCLEOTIDE SEQUENCE</scope>
    <source>
        <strain evidence="3">CHK152-2994</strain>
    </source>
</reference>
<evidence type="ECO:0000313" key="3">
    <source>
        <dbReference type="EMBL" id="HIS83676.1"/>
    </source>
</evidence>
<dbReference type="InterPro" id="IPR045584">
    <property type="entry name" value="Pilin-like"/>
</dbReference>
<dbReference type="Pfam" id="PF20318">
    <property type="entry name" value="DUF6613"/>
    <property type="match status" value="1"/>
</dbReference>
<organism evidence="3 4">
    <name type="scientific">Candidatus Scatenecus faecavium</name>
    <dbReference type="NCBI Taxonomy" id="2840915"/>
    <lineage>
        <taxon>Bacteria</taxon>
        <taxon>Candidatus Scatenecus</taxon>
    </lineage>
</organism>
<dbReference type="InterPro" id="IPR012902">
    <property type="entry name" value="N_methyl_site"/>
</dbReference>
<evidence type="ECO:0000259" key="2">
    <source>
        <dbReference type="Pfam" id="PF20318"/>
    </source>
</evidence>
<dbReference type="InterPro" id="IPR046721">
    <property type="entry name" value="DUF6613"/>
</dbReference>
<name>A0A9D1K4L5_9BACT</name>
<keyword evidence="1" id="KW-0812">Transmembrane</keyword>
<comment type="caution">
    <text evidence="3">The sequence shown here is derived from an EMBL/GenBank/DDBJ whole genome shotgun (WGS) entry which is preliminary data.</text>
</comment>
<feature type="transmembrane region" description="Helical" evidence="1">
    <location>
        <begin position="25"/>
        <end position="51"/>
    </location>
</feature>
<dbReference type="NCBIfam" id="TIGR02532">
    <property type="entry name" value="IV_pilin_GFxxxE"/>
    <property type="match status" value="1"/>
</dbReference>
<reference evidence="3" key="1">
    <citation type="submission" date="2020-10" db="EMBL/GenBank/DDBJ databases">
        <authorList>
            <person name="Gilroy R."/>
        </authorList>
    </citation>
    <scope>NUCLEOTIDE SEQUENCE</scope>
    <source>
        <strain evidence="3">CHK152-2994</strain>
    </source>
</reference>
<dbReference type="AlphaFoldDB" id="A0A9D1K4L5"/>
<protein>
    <submittedName>
        <fullName evidence="3">Type II secretion system protein</fullName>
    </submittedName>
</protein>